<dbReference type="EMBL" id="AAMO01000014">
    <property type="protein sequence ID" value="EAQ01404.1"/>
    <property type="molecule type" value="Genomic_DNA"/>
</dbReference>
<dbReference type="PANTHER" id="PTHR33408:SF2">
    <property type="entry name" value="TRANSPOSASE DDE DOMAIN-CONTAINING PROTEIN"/>
    <property type="match status" value="1"/>
</dbReference>
<evidence type="ECO:0000313" key="4">
    <source>
        <dbReference type="Proteomes" id="UP000004318"/>
    </source>
</evidence>
<dbReference type="eggNOG" id="COG3039">
    <property type="taxonomic scope" value="Bacteria"/>
</dbReference>
<evidence type="ECO:0000313" key="3">
    <source>
        <dbReference type="EMBL" id="EAQ01404.1"/>
    </source>
</evidence>
<dbReference type="NCBIfam" id="NF033551">
    <property type="entry name" value="transpos_IS1182"/>
    <property type="match status" value="1"/>
</dbReference>
<keyword evidence="4" id="KW-1185">Reference proteome</keyword>
<dbReference type="InterPro" id="IPR047629">
    <property type="entry name" value="IS1182_transpos"/>
</dbReference>
<feature type="domain" description="Transposase DDE" evidence="2">
    <location>
        <begin position="337"/>
        <end position="462"/>
    </location>
</feature>
<reference evidence="3 4" key="1">
    <citation type="journal article" date="2010" name="J. Bacteriol.">
        <title>Genome sequences of Oceanicola granulosus HTCC2516(T) and Oceanicola batsensis HTCC2597(TDelta).</title>
        <authorList>
            <person name="Thrash J.C."/>
            <person name="Cho J.C."/>
            <person name="Vergin K.L."/>
            <person name="Giovannoni S.J."/>
        </authorList>
    </citation>
    <scope>NUCLEOTIDE SEQUENCE [LARGE SCALE GENOMIC DNA]</scope>
    <source>
        <strain evidence="4">ATCC BAA-863 / DSM 15984 / KCTC 12145 / HTCC2597</strain>
    </source>
</reference>
<dbReference type="Pfam" id="PF13751">
    <property type="entry name" value="DDE_Tnp_1_6"/>
    <property type="match status" value="1"/>
</dbReference>
<dbReference type="InterPro" id="IPR025668">
    <property type="entry name" value="Tnp_DDE_dom"/>
</dbReference>
<comment type="caution">
    <text evidence="3">The sequence shown here is derived from an EMBL/GenBank/DDBJ whole genome shotgun (WGS) entry which is preliminary data.</text>
</comment>
<proteinExistence type="predicted"/>
<dbReference type="PANTHER" id="PTHR33408">
    <property type="entry name" value="TRANSPOSASE"/>
    <property type="match status" value="1"/>
</dbReference>
<name>A3U389_PSEBH</name>
<evidence type="ECO:0000259" key="1">
    <source>
        <dbReference type="Pfam" id="PF05598"/>
    </source>
</evidence>
<accession>A3U389</accession>
<organism evidence="3 4">
    <name type="scientific">Pseudooceanicola batsensis (strain ATCC BAA-863 / DSM 15984 / KCTC 12145 / HTCC2597)</name>
    <name type="common">Oceanicola batsensis</name>
    <dbReference type="NCBI Taxonomy" id="252305"/>
    <lineage>
        <taxon>Bacteria</taxon>
        <taxon>Pseudomonadati</taxon>
        <taxon>Pseudomonadota</taxon>
        <taxon>Alphaproteobacteria</taxon>
        <taxon>Rhodobacterales</taxon>
        <taxon>Paracoccaceae</taxon>
        <taxon>Pseudooceanicola</taxon>
    </lineage>
</organism>
<sequence>MAWLLIHFSCGMGELTMMGSKQVAQGALFYEFTIEDHVPADHLLRGIDRFVDLGDMRHHLAPFYSTTGRPSIDPELMIRMLIVGYAFGIRSERRLCEEVHLNLAYRWFCRLDLADPVPDHSTFSKNRHGRFRESNLFRHLFEAVLARCIAEGLVGGESFGADASLIKADASRYTKADFSEWSAEDGASRATQEYLDTLDDAAFGAATPVKPKAISPADPAARFTGANGDRPFFAYSTNYLVDLDNAIIVDVEATVPIRQAEVGAVRDMLTRTRERFDLHPDTLAADTAYGTAEMLGWLVDEQNIEPHIPVFDKSERKDGAYPATDFAYDEAADEYHCPGGHALKPYWRDISKGRPEFGKDGFKKYFARKQDCAACALKPRCTPNQTTRKISRSRHEHARQKAREIATTDAYVASGYARKKVEMLFAHLKRILGLDRLRLRGPNGAKDEFHIAATVQNLRKLAKLRPSPA</sequence>
<dbReference type="Proteomes" id="UP000004318">
    <property type="component" value="Unassembled WGS sequence"/>
</dbReference>
<evidence type="ECO:0000259" key="2">
    <source>
        <dbReference type="Pfam" id="PF13751"/>
    </source>
</evidence>
<gene>
    <name evidence="3" type="ORF">OB2597_16667</name>
</gene>
<dbReference type="Pfam" id="PF05598">
    <property type="entry name" value="DUF772"/>
    <property type="match status" value="1"/>
</dbReference>
<dbReference type="HOGENOM" id="CLU_021293_2_1_5"/>
<protein>
    <submittedName>
        <fullName evidence="3">ISPsy22, transposase truncated</fullName>
    </submittedName>
</protein>
<feature type="domain" description="Transposase InsH N-terminal" evidence="1">
    <location>
        <begin position="33"/>
        <end position="128"/>
    </location>
</feature>
<dbReference type="AlphaFoldDB" id="A3U389"/>
<dbReference type="InterPro" id="IPR008490">
    <property type="entry name" value="Transposase_InsH_N"/>
</dbReference>